<keyword evidence="4 9" id="KW-0256">Endoplasmic reticulum</keyword>
<accession>A0A4S8IQZ5</accession>
<dbReference type="PROSITE" id="PS50845">
    <property type="entry name" value="RETICULON"/>
    <property type="match status" value="1"/>
</dbReference>
<sequence>MGRPDRLQTGMRGAFGKPQGTCARVSIGQVLLSVRCKDSNSNNAQEALRRAKFKFPGRQKIIISGKWGFTKFSRADYLKWKSENRIVSDVAWVPWSTRQSPTWKGFLASPHGRIFLELVKMSEVSDLKKINEKIHEYQGSSSSSDSDDEKPSFQNSRKKRLFGRKDTVHSVLGGGKSADIILWRNKQLSGSILTGVTVIWLLFVWMGYHLLTFICHFLILVLAVSFLWSNGASFVNRSPPKFPEVVLPEDLFITIAQSVRYEINEALATFYYVACEKDLKRFLMVIAGLWILSVIGSWFSFLTLFYIGFLILYTGPVFYENYEDHVDTAAEKAIHAINKQYAVLDAKVLQKIPYGTFANKKQH</sequence>
<proteinExistence type="inferred from homology"/>
<keyword evidence="13" id="KW-1185">Reference proteome</keyword>
<keyword evidence="8" id="KW-0687">Ribonucleoprotein</keyword>
<reference evidence="12 13" key="1">
    <citation type="journal article" date="2019" name="Nat. Plants">
        <title>Genome sequencing of Musa balbisiana reveals subgenome evolution and function divergence in polyploid bananas.</title>
        <authorList>
            <person name="Yao X."/>
        </authorList>
    </citation>
    <scope>NUCLEOTIDE SEQUENCE [LARGE SCALE GENOMIC DNA]</scope>
    <source>
        <strain evidence="13">cv. DH-PKW</strain>
        <tissue evidence="12">Leaves</tissue>
    </source>
</reference>
<feature type="domain" description="Reticulon" evidence="11">
    <location>
        <begin position="177"/>
        <end position="363"/>
    </location>
</feature>
<evidence type="ECO:0000256" key="10">
    <source>
        <dbReference type="SAM" id="MobiDB-lite"/>
    </source>
</evidence>
<dbReference type="InterPro" id="IPR016180">
    <property type="entry name" value="Ribosomal_uL16_dom"/>
</dbReference>
<evidence type="ECO:0000256" key="8">
    <source>
        <dbReference type="ARBA" id="ARBA00023274"/>
    </source>
</evidence>
<evidence type="ECO:0000256" key="2">
    <source>
        <dbReference type="ARBA" id="ARBA00008931"/>
    </source>
</evidence>
<dbReference type="Pfam" id="PF02453">
    <property type="entry name" value="Reticulon"/>
    <property type="match status" value="1"/>
</dbReference>
<dbReference type="InterPro" id="IPR003388">
    <property type="entry name" value="Reticulon"/>
</dbReference>
<comment type="similarity">
    <text evidence="2">Belongs to the universal ribosomal protein uL16 family.</text>
</comment>
<evidence type="ECO:0000256" key="6">
    <source>
        <dbReference type="ARBA" id="ARBA00022989"/>
    </source>
</evidence>
<evidence type="ECO:0000256" key="9">
    <source>
        <dbReference type="RuleBase" id="RU363132"/>
    </source>
</evidence>
<evidence type="ECO:0000256" key="1">
    <source>
        <dbReference type="ARBA" id="ARBA00004477"/>
    </source>
</evidence>
<dbReference type="Proteomes" id="UP000317650">
    <property type="component" value="Chromosome 6"/>
</dbReference>
<dbReference type="GO" id="GO:1990904">
    <property type="term" value="C:ribonucleoprotein complex"/>
    <property type="evidence" value="ECO:0007669"/>
    <property type="project" value="UniProtKB-KW"/>
</dbReference>
<dbReference type="InterPro" id="IPR047873">
    <property type="entry name" value="Ribosomal_uL16"/>
</dbReference>
<keyword evidence="7 9" id="KW-0472">Membrane</keyword>
<dbReference type="EMBL" id="PYDT01000009">
    <property type="protein sequence ID" value="THU50092.1"/>
    <property type="molecule type" value="Genomic_DNA"/>
</dbReference>
<keyword evidence="6 9" id="KW-1133">Transmembrane helix</keyword>
<gene>
    <name evidence="12" type="ORF">C4D60_Mb06t16420</name>
</gene>
<dbReference type="SUPFAM" id="SSF54686">
    <property type="entry name" value="Ribosomal protein L16p/L10e"/>
    <property type="match status" value="1"/>
</dbReference>
<name>A0A4S8IQZ5_MUSBA</name>
<dbReference type="GO" id="GO:0006412">
    <property type="term" value="P:translation"/>
    <property type="evidence" value="ECO:0007669"/>
    <property type="project" value="InterPro"/>
</dbReference>
<evidence type="ECO:0000256" key="3">
    <source>
        <dbReference type="ARBA" id="ARBA00022692"/>
    </source>
</evidence>
<keyword evidence="3 9" id="KW-0812">Transmembrane</keyword>
<comment type="caution">
    <text evidence="12">The sequence shown here is derived from an EMBL/GenBank/DDBJ whole genome shotgun (WGS) entry which is preliminary data.</text>
</comment>
<keyword evidence="5" id="KW-0689">Ribosomal protein</keyword>
<dbReference type="GO" id="GO:0003735">
    <property type="term" value="F:structural constituent of ribosome"/>
    <property type="evidence" value="ECO:0007669"/>
    <property type="project" value="InterPro"/>
</dbReference>
<feature type="transmembrane region" description="Helical" evidence="9">
    <location>
        <begin position="282"/>
        <end position="313"/>
    </location>
</feature>
<evidence type="ECO:0000259" key="11">
    <source>
        <dbReference type="PROSITE" id="PS50845"/>
    </source>
</evidence>
<evidence type="ECO:0000313" key="13">
    <source>
        <dbReference type="Proteomes" id="UP000317650"/>
    </source>
</evidence>
<dbReference type="PANTHER" id="PTHR10994">
    <property type="entry name" value="RETICULON"/>
    <property type="match status" value="1"/>
</dbReference>
<dbReference type="GO" id="GO:0005840">
    <property type="term" value="C:ribosome"/>
    <property type="evidence" value="ECO:0007669"/>
    <property type="project" value="UniProtKB-KW"/>
</dbReference>
<comment type="subcellular location">
    <subcellularLocation>
        <location evidence="1 9">Endoplasmic reticulum membrane</location>
        <topology evidence="1 9">Multi-pass membrane protein</topology>
    </subcellularLocation>
</comment>
<evidence type="ECO:0000256" key="4">
    <source>
        <dbReference type="ARBA" id="ARBA00022824"/>
    </source>
</evidence>
<dbReference type="InterPro" id="IPR036920">
    <property type="entry name" value="Ribosomal_uL16_sf"/>
</dbReference>
<dbReference type="STRING" id="52838.A0A4S8IQZ5"/>
<dbReference type="InterPro" id="IPR045064">
    <property type="entry name" value="Reticulon-like"/>
</dbReference>
<evidence type="ECO:0000313" key="12">
    <source>
        <dbReference type="EMBL" id="THU50092.1"/>
    </source>
</evidence>
<dbReference type="GO" id="GO:0009617">
    <property type="term" value="P:response to bacterium"/>
    <property type="evidence" value="ECO:0007669"/>
    <property type="project" value="InterPro"/>
</dbReference>
<dbReference type="GO" id="GO:0005789">
    <property type="term" value="C:endoplasmic reticulum membrane"/>
    <property type="evidence" value="ECO:0007669"/>
    <property type="project" value="UniProtKB-SubCell"/>
</dbReference>
<feature type="transmembrane region" description="Helical" evidence="9">
    <location>
        <begin position="188"/>
        <end position="205"/>
    </location>
</feature>
<protein>
    <recommendedName>
        <fullName evidence="9">Reticulon-like protein</fullName>
    </recommendedName>
</protein>
<evidence type="ECO:0000256" key="7">
    <source>
        <dbReference type="ARBA" id="ARBA00023136"/>
    </source>
</evidence>
<dbReference type="Gene3D" id="3.90.1170.10">
    <property type="entry name" value="Ribosomal protein L10e/L16"/>
    <property type="match status" value="1"/>
</dbReference>
<dbReference type="AlphaFoldDB" id="A0A4S8IQZ5"/>
<dbReference type="PANTHER" id="PTHR10994:SF177">
    <property type="entry name" value="RETICULON-LIKE PROTEIN B15"/>
    <property type="match status" value="1"/>
</dbReference>
<organism evidence="12 13">
    <name type="scientific">Musa balbisiana</name>
    <name type="common">Banana</name>
    <dbReference type="NCBI Taxonomy" id="52838"/>
    <lineage>
        <taxon>Eukaryota</taxon>
        <taxon>Viridiplantae</taxon>
        <taxon>Streptophyta</taxon>
        <taxon>Embryophyta</taxon>
        <taxon>Tracheophyta</taxon>
        <taxon>Spermatophyta</taxon>
        <taxon>Magnoliopsida</taxon>
        <taxon>Liliopsida</taxon>
        <taxon>Zingiberales</taxon>
        <taxon>Musaceae</taxon>
        <taxon>Musa</taxon>
    </lineage>
</organism>
<feature type="transmembrane region" description="Helical" evidence="9">
    <location>
        <begin position="211"/>
        <end position="228"/>
    </location>
</feature>
<feature type="region of interest" description="Disordered" evidence="10">
    <location>
        <begin position="136"/>
        <end position="155"/>
    </location>
</feature>
<dbReference type="CDD" id="cd01433">
    <property type="entry name" value="Ribosomal_L16_L10e"/>
    <property type="match status" value="1"/>
</dbReference>
<dbReference type="Pfam" id="PF00252">
    <property type="entry name" value="Ribosomal_L16"/>
    <property type="match status" value="1"/>
</dbReference>
<evidence type="ECO:0000256" key="5">
    <source>
        <dbReference type="ARBA" id="ARBA00022980"/>
    </source>
</evidence>